<gene>
    <name evidence="1" type="ORF">IE4872_CH00885</name>
</gene>
<dbReference type="Proteomes" id="UP000184749">
    <property type="component" value="Chromosome"/>
</dbReference>
<dbReference type="EMBL" id="CP017101">
    <property type="protein sequence ID" value="APO66538.1"/>
    <property type="molecule type" value="Genomic_DNA"/>
</dbReference>
<evidence type="ECO:0000313" key="2">
    <source>
        <dbReference type="Proteomes" id="UP000184749"/>
    </source>
</evidence>
<name>A0A1L5NFA3_9HYPH</name>
<dbReference type="STRING" id="56730.IE4872_CH00885"/>
<reference evidence="1 2" key="1">
    <citation type="submission" date="2016-09" db="EMBL/GenBank/DDBJ databases">
        <title>The complete genome sequences of Rhizobium gallicum, symbiovars gallicum and phaseoli, symbionts associated to common bean (Phaseolus vulgaris).</title>
        <authorList>
            <person name="Bustos P."/>
            <person name="Santamaria R.I."/>
            <person name="Perez-Carrascal O.M."/>
            <person name="Juarez S."/>
            <person name="Lozano L."/>
            <person name="Martinez-Flores I."/>
            <person name="Martinez-Romero E."/>
            <person name="Cevallos M."/>
            <person name="Romero D."/>
            <person name="Davila G."/>
            <person name="Gonzalez V."/>
        </authorList>
    </citation>
    <scope>NUCLEOTIDE SEQUENCE [LARGE SCALE GENOMIC DNA]</scope>
    <source>
        <strain evidence="1 2">IE4872</strain>
    </source>
</reference>
<evidence type="ECO:0000313" key="1">
    <source>
        <dbReference type="EMBL" id="APO66538.1"/>
    </source>
</evidence>
<proteinExistence type="predicted"/>
<accession>A0A1L5NFA3</accession>
<dbReference type="AlphaFoldDB" id="A0A1L5NFA3"/>
<sequence>MCVRRRFPATFPFKIDIGSGRRSKNPGRRARGVCAARPPPLLKNGYMAVSLVMKRPRFLMQAFSAVYFKNGPPFRAEDLPVGI</sequence>
<organism evidence="1 2">
    <name type="scientific">Rhizobium gallicum</name>
    <dbReference type="NCBI Taxonomy" id="56730"/>
    <lineage>
        <taxon>Bacteria</taxon>
        <taxon>Pseudomonadati</taxon>
        <taxon>Pseudomonadota</taxon>
        <taxon>Alphaproteobacteria</taxon>
        <taxon>Hyphomicrobiales</taxon>
        <taxon>Rhizobiaceae</taxon>
        <taxon>Rhizobium/Agrobacterium group</taxon>
        <taxon>Rhizobium</taxon>
    </lineage>
</organism>
<protein>
    <submittedName>
        <fullName evidence="1">Uncharacterized protein</fullName>
    </submittedName>
</protein>